<comment type="caution">
    <text evidence="1">The sequence shown here is derived from an EMBL/GenBank/DDBJ whole genome shotgun (WGS) entry which is preliminary data.</text>
</comment>
<dbReference type="AlphaFoldDB" id="A0A246DKN6"/>
<evidence type="ECO:0000313" key="1">
    <source>
        <dbReference type="EMBL" id="OWO89703.1"/>
    </source>
</evidence>
<gene>
    <name evidence="1" type="ORF">B5E41_30145</name>
</gene>
<organism evidence="1 2">
    <name type="scientific">Rhizobium esperanzae</name>
    <dbReference type="NCBI Taxonomy" id="1967781"/>
    <lineage>
        <taxon>Bacteria</taxon>
        <taxon>Pseudomonadati</taxon>
        <taxon>Pseudomonadota</taxon>
        <taxon>Alphaproteobacteria</taxon>
        <taxon>Hyphomicrobiales</taxon>
        <taxon>Rhizobiaceae</taxon>
        <taxon>Rhizobium/Agrobacterium group</taxon>
        <taxon>Rhizobium</taxon>
    </lineage>
</organism>
<dbReference type="Proteomes" id="UP000197269">
    <property type="component" value="Unassembled WGS sequence"/>
</dbReference>
<dbReference type="EMBL" id="MXPU01000040">
    <property type="protein sequence ID" value="OWO89703.1"/>
    <property type="molecule type" value="Genomic_DNA"/>
</dbReference>
<reference evidence="1 2" key="1">
    <citation type="submission" date="2017-03" db="EMBL/GenBank/DDBJ databases">
        <title>Genome of strain Rhizobium sp. CNPSo 668.</title>
        <authorList>
            <person name="Ribeiro R."/>
        </authorList>
    </citation>
    <scope>NUCLEOTIDE SEQUENCE [LARGE SCALE GENOMIC DNA]</scope>
    <source>
        <strain evidence="1 2">CNPSo 668</strain>
    </source>
</reference>
<protein>
    <submittedName>
        <fullName evidence="1">Uncharacterized protein</fullName>
    </submittedName>
</protein>
<proteinExistence type="predicted"/>
<accession>A0A246DKN6</accession>
<dbReference type="RefSeq" id="WP_088397234.1">
    <property type="nucleotide sequence ID" value="NZ_MXPU01000040.1"/>
</dbReference>
<sequence length="290" mass="32913">MADFPRWPFAEDDVLRDWSEGRMSIDRAAKYLHLQYSDLLSLAVRKGFSMPTSELYGVSEMDDFRLDYETTEGFAQGLTKMAMDVRYLGEHLSSYQEDADQTNPEAEVLWKAAVDEMRNAVRSLEAAAAWIEFALVQVAMRSPEATVLSFIPPEDTSAKITPTADFWSQGPVWEIYNSPLKGTKGSYWWLAIDDHHKAFGILKVVAFAYFGDDDDKCLAIPICDEQFKSGAHELTRTVALWIEIAREKAEHYIASFDPALPNESAAKFQKLRDDHVAKRKAEEWGEPVPE</sequence>
<evidence type="ECO:0000313" key="2">
    <source>
        <dbReference type="Proteomes" id="UP000197269"/>
    </source>
</evidence>
<name>A0A246DKN6_9HYPH</name>